<gene>
    <name evidence="1" type="ORF">S03H2_38397</name>
</gene>
<dbReference type="EMBL" id="BARU01023672">
    <property type="protein sequence ID" value="GAH55872.1"/>
    <property type="molecule type" value="Genomic_DNA"/>
</dbReference>
<organism evidence="1">
    <name type="scientific">marine sediment metagenome</name>
    <dbReference type="NCBI Taxonomy" id="412755"/>
    <lineage>
        <taxon>unclassified sequences</taxon>
        <taxon>metagenomes</taxon>
        <taxon>ecological metagenomes</taxon>
    </lineage>
</organism>
<protein>
    <submittedName>
        <fullName evidence="1">Uncharacterized protein</fullName>
    </submittedName>
</protein>
<reference evidence="1" key="1">
    <citation type="journal article" date="2014" name="Front. Microbiol.">
        <title>High frequency of phylogenetically diverse reductive dehalogenase-homologous genes in deep subseafloor sedimentary metagenomes.</title>
        <authorList>
            <person name="Kawai M."/>
            <person name="Futagami T."/>
            <person name="Toyoda A."/>
            <person name="Takaki Y."/>
            <person name="Nishi S."/>
            <person name="Hori S."/>
            <person name="Arai W."/>
            <person name="Tsubouchi T."/>
            <person name="Morono Y."/>
            <person name="Uchiyama I."/>
            <person name="Ito T."/>
            <person name="Fujiyama A."/>
            <person name="Inagaki F."/>
            <person name="Takami H."/>
        </authorList>
    </citation>
    <scope>NUCLEOTIDE SEQUENCE</scope>
    <source>
        <strain evidence="1">Expedition CK06-06</strain>
    </source>
</reference>
<name>X1GF74_9ZZZZ</name>
<sequence>TESDPIWVAAEPGYMTGAESSNSFVETEVDPVWAAASGSVVYTESDPVWVAAEPGYLTGAEASNSFVKVSGGAVAGSLSVVTLVATNVDVHSATANGMTVEGAGGGLGDDAYILVQQRAIFGYDGGDKRTVVQAMGNKGMEFNVNTNPFGEGTVMMLATDGDVGIGTEAPDEHVHVYSPTDDVSLKIQTDKADGLASVILQNDAQQFEVRVDAGDNLVIRDVTNGKDIIVVIDGASKYAMWVGANVVTLNTPGYDKDFAVEATNKPFAFFVEGSSGD</sequence>
<comment type="caution">
    <text evidence="1">The sequence shown here is derived from an EMBL/GenBank/DDBJ whole genome shotgun (WGS) entry which is preliminary data.</text>
</comment>
<feature type="non-terminal residue" evidence="1">
    <location>
        <position position="1"/>
    </location>
</feature>
<evidence type="ECO:0000313" key="1">
    <source>
        <dbReference type="EMBL" id="GAH55872.1"/>
    </source>
</evidence>
<accession>X1GF74</accession>
<proteinExistence type="predicted"/>
<dbReference type="AlphaFoldDB" id="X1GF74"/>
<feature type="non-terminal residue" evidence="1">
    <location>
        <position position="277"/>
    </location>
</feature>